<feature type="compositionally biased region" description="Polar residues" evidence="2">
    <location>
        <begin position="1131"/>
        <end position="1145"/>
    </location>
</feature>
<feature type="compositionally biased region" description="Polar residues" evidence="2">
    <location>
        <begin position="1256"/>
        <end position="1269"/>
    </location>
</feature>
<evidence type="ECO:0000313" key="7">
    <source>
        <dbReference type="Proteomes" id="UP000838412"/>
    </source>
</evidence>
<feature type="region of interest" description="Disordered" evidence="2">
    <location>
        <begin position="195"/>
        <end position="236"/>
    </location>
</feature>
<evidence type="ECO:0000259" key="3">
    <source>
        <dbReference type="PROSITE" id="PS50004"/>
    </source>
</evidence>
<dbReference type="CDD" id="cd06714">
    <property type="entry name" value="PDZ_RIM-like"/>
    <property type="match status" value="1"/>
</dbReference>
<feature type="compositionally biased region" description="Basic residues" evidence="2">
    <location>
        <begin position="489"/>
        <end position="498"/>
    </location>
</feature>
<feature type="compositionally biased region" description="Basic and acidic residues" evidence="2">
    <location>
        <begin position="2319"/>
        <end position="2335"/>
    </location>
</feature>
<feature type="compositionally biased region" description="Basic and acidic residues" evidence="2">
    <location>
        <begin position="1287"/>
        <end position="1301"/>
    </location>
</feature>
<proteinExistence type="predicted"/>
<feature type="region of interest" description="Disordered" evidence="2">
    <location>
        <begin position="1250"/>
        <end position="1484"/>
    </location>
</feature>
<feature type="compositionally biased region" description="Basic and acidic residues" evidence="2">
    <location>
        <begin position="644"/>
        <end position="657"/>
    </location>
</feature>
<reference evidence="6" key="1">
    <citation type="submission" date="2022-01" db="EMBL/GenBank/DDBJ databases">
        <authorList>
            <person name="Braso-Vives M."/>
        </authorList>
    </citation>
    <scope>NUCLEOTIDE SEQUENCE</scope>
</reference>
<dbReference type="SUPFAM" id="SSF50156">
    <property type="entry name" value="PDZ domain-like"/>
    <property type="match status" value="1"/>
</dbReference>
<dbReference type="GO" id="GO:0031267">
    <property type="term" value="F:small GTPase binding"/>
    <property type="evidence" value="ECO:0007669"/>
    <property type="project" value="InterPro"/>
</dbReference>
<feature type="compositionally biased region" description="Polar residues" evidence="2">
    <location>
        <begin position="197"/>
        <end position="223"/>
    </location>
</feature>
<dbReference type="EMBL" id="OV696690">
    <property type="protein sequence ID" value="CAH1265356.1"/>
    <property type="molecule type" value="Genomic_DNA"/>
</dbReference>
<evidence type="ECO:0000256" key="2">
    <source>
        <dbReference type="SAM" id="MobiDB-lite"/>
    </source>
</evidence>
<dbReference type="Pfam" id="PF00168">
    <property type="entry name" value="C2"/>
    <property type="match status" value="2"/>
</dbReference>
<gene>
    <name evidence="6" type="primary">PCLO</name>
    <name evidence="6" type="ORF">BLAG_LOCUS19376</name>
</gene>
<dbReference type="InterPro" id="IPR041282">
    <property type="entry name" value="FYVE_2"/>
</dbReference>
<dbReference type="PROSITE" id="PS50106">
    <property type="entry name" value="PDZ"/>
    <property type="match status" value="1"/>
</dbReference>
<feature type="region of interest" description="Disordered" evidence="2">
    <location>
        <begin position="1805"/>
        <end position="1846"/>
    </location>
</feature>
<dbReference type="Proteomes" id="UP000838412">
    <property type="component" value="Chromosome 5"/>
</dbReference>
<feature type="compositionally biased region" description="Polar residues" evidence="2">
    <location>
        <begin position="881"/>
        <end position="918"/>
    </location>
</feature>
<dbReference type="PANTHER" id="PTHR14113:SF6">
    <property type="entry name" value="PROTEIN PICCOLO"/>
    <property type="match status" value="1"/>
</dbReference>
<name>A0A8J9ZXX4_BRALA</name>
<keyword evidence="7" id="KW-1185">Reference proteome</keyword>
<feature type="region of interest" description="Disordered" evidence="2">
    <location>
        <begin position="643"/>
        <end position="1058"/>
    </location>
</feature>
<feature type="region of interest" description="Disordered" evidence="2">
    <location>
        <begin position="479"/>
        <end position="609"/>
    </location>
</feature>
<keyword evidence="1" id="KW-0677">Repeat</keyword>
<feature type="domain" description="C2" evidence="3">
    <location>
        <begin position="1848"/>
        <end position="1970"/>
    </location>
</feature>
<feature type="domain" description="PDZ" evidence="4">
    <location>
        <begin position="1704"/>
        <end position="1798"/>
    </location>
</feature>
<dbReference type="OrthoDB" id="10059918at2759"/>
<dbReference type="Gene3D" id="3.30.40.10">
    <property type="entry name" value="Zinc/RING finger domain, C3HC4 (zinc finger)"/>
    <property type="match status" value="1"/>
</dbReference>
<dbReference type="CDD" id="cd15751">
    <property type="entry name" value="FYVE_BSN_PCLO"/>
    <property type="match status" value="1"/>
</dbReference>
<feature type="compositionally biased region" description="Low complexity" evidence="2">
    <location>
        <begin position="324"/>
        <end position="335"/>
    </location>
</feature>
<dbReference type="Gene3D" id="2.30.42.10">
    <property type="match status" value="1"/>
</dbReference>
<feature type="compositionally biased region" description="Pro residues" evidence="2">
    <location>
        <begin position="561"/>
        <end position="577"/>
    </location>
</feature>
<feature type="compositionally biased region" description="Basic and acidic residues" evidence="2">
    <location>
        <begin position="1150"/>
        <end position="1163"/>
    </location>
</feature>
<dbReference type="InterPro" id="IPR001478">
    <property type="entry name" value="PDZ"/>
</dbReference>
<feature type="compositionally biased region" description="Basic and acidic residues" evidence="2">
    <location>
        <begin position="594"/>
        <end position="609"/>
    </location>
</feature>
<feature type="compositionally biased region" description="Low complexity" evidence="2">
    <location>
        <begin position="2240"/>
        <end position="2263"/>
    </location>
</feature>
<feature type="region of interest" description="Disordered" evidence="2">
    <location>
        <begin position="2193"/>
        <end position="2341"/>
    </location>
</feature>
<dbReference type="CDD" id="cd04031">
    <property type="entry name" value="C2A_RIM1alpha"/>
    <property type="match status" value="1"/>
</dbReference>
<feature type="domain" description="RabBD" evidence="5">
    <location>
        <begin position="60"/>
        <end position="197"/>
    </location>
</feature>
<feature type="compositionally biased region" description="Basic and acidic residues" evidence="2">
    <location>
        <begin position="1619"/>
        <end position="1637"/>
    </location>
</feature>
<dbReference type="Pfam" id="PF02318">
    <property type="entry name" value="FYVE_2"/>
    <property type="match status" value="1"/>
</dbReference>
<dbReference type="InterPro" id="IPR052098">
    <property type="entry name" value="Presynaptic_Scaffold_Bsn/Pclo"/>
</dbReference>
<dbReference type="SMART" id="SM00239">
    <property type="entry name" value="C2"/>
    <property type="match status" value="2"/>
</dbReference>
<dbReference type="SMART" id="SM00228">
    <property type="entry name" value="PDZ"/>
    <property type="match status" value="1"/>
</dbReference>
<dbReference type="GO" id="GO:0006886">
    <property type="term" value="P:intracellular protein transport"/>
    <property type="evidence" value="ECO:0007669"/>
    <property type="project" value="InterPro"/>
</dbReference>
<evidence type="ECO:0000313" key="6">
    <source>
        <dbReference type="EMBL" id="CAH1265356.1"/>
    </source>
</evidence>
<dbReference type="PRINTS" id="PR00399">
    <property type="entry name" value="SYNAPTOTAGMN"/>
</dbReference>
<feature type="compositionally biased region" description="Basic and acidic residues" evidence="2">
    <location>
        <begin position="1089"/>
        <end position="1130"/>
    </location>
</feature>
<dbReference type="Gene3D" id="2.60.40.150">
    <property type="entry name" value="C2 domain"/>
    <property type="match status" value="2"/>
</dbReference>
<feature type="region of interest" description="Disordered" evidence="2">
    <location>
        <begin position="1076"/>
        <end position="1219"/>
    </location>
</feature>
<dbReference type="InterPro" id="IPR013083">
    <property type="entry name" value="Znf_RING/FYVE/PHD"/>
</dbReference>
<protein>
    <submittedName>
        <fullName evidence="6">PCLO protein</fullName>
    </submittedName>
</protein>
<dbReference type="SUPFAM" id="SSF57903">
    <property type="entry name" value="FYVE/PHD zinc finger"/>
    <property type="match status" value="1"/>
</dbReference>
<feature type="compositionally biased region" description="Basic and acidic residues" evidence="2">
    <location>
        <begin position="715"/>
        <end position="729"/>
    </location>
</feature>
<feature type="compositionally biased region" description="Basic and acidic residues" evidence="2">
    <location>
        <begin position="2286"/>
        <end position="2303"/>
    </location>
</feature>
<dbReference type="InterPro" id="IPR000008">
    <property type="entry name" value="C2_dom"/>
</dbReference>
<evidence type="ECO:0000259" key="4">
    <source>
        <dbReference type="PROSITE" id="PS50106"/>
    </source>
</evidence>
<dbReference type="GO" id="GO:0016020">
    <property type="term" value="C:membrane"/>
    <property type="evidence" value="ECO:0007669"/>
    <property type="project" value="InterPro"/>
</dbReference>
<dbReference type="GO" id="GO:0045202">
    <property type="term" value="C:synapse"/>
    <property type="evidence" value="ECO:0007669"/>
    <property type="project" value="UniProtKB-ARBA"/>
</dbReference>
<evidence type="ECO:0000259" key="5">
    <source>
        <dbReference type="PROSITE" id="PS50916"/>
    </source>
</evidence>
<organism evidence="6 7">
    <name type="scientific">Branchiostoma lanceolatum</name>
    <name type="common">Common lancelet</name>
    <name type="synonym">Amphioxus lanceolatum</name>
    <dbReference type="NCBI Taxonomy" id="7740"/>
    <lineage>
        <taxon>Eukaryota</taxon>
        <taxon>Metazoa</taxon>
        <taxon>Chordata</taxon>
        <taxon>Cephalochordata</taxon>
        <taxon>Leptocardii</taxon>
        <taxon>Amphioxiformes</taxon>
        <taxon>Branchiostomatidae</taxon>
        <taxon>Branchiostoma</taxon>
    </lineage>
</organism>
<feature type="compositionally biased region" description="Basic and acidic residues" evidence="2">
    <location>
        <begin position="1187"/>
        <end position="1201"/>
    </location>
</feature>
<dbReference type="InterPro" id="IPR036034">
    <property type="entry name" value="PDZ_sf"/>
</dbReference>
<dbReference type="PROSITE" id="PS50004">
    <property type="entry name" value="C2"/>
    <property type="match status" value="2"/>
</dbReference>
<dbReference type="PROSITE" id="PS50916">
    <property type="entry name" value="RABBD"/>
    <property type="match status" value="1"/>
</dbReference>
<feature type="region of interest" description="Disordered" evidence="2">
    <location>
        <begin position="293"/>
        <end position="338"/>
    </location>
</feature>
<feature type="region of interest" description="Disordered" evidence="2">
    <location>
        <begin position="1512"/>
        <end position="1639"/>
    </location>
</feature>
<feature type="region of interest" description="Disordered" evidence="2">
    <location>
        <begin position="427"/>
        <end position="448"/>
    </location>
</feature>
<dbReference type="InterPro" id="IPR035892">
    <property type="entry name" value="C2_domain_sf"/>
</dbReference>
<feature type="compositionally biased region" description="Basic and acidic residues" evidence="2">
    <location>
        <begin position="2210"/>
        <end position="2239"/>
    </location>
</feature>
<dbReference type="InterPro" id="IPR010911">
    <property type="entry name" value="Rab_BD"/>
</dbReference>
<dbReference type="SUPFAM" id="SSF49562">
    <property type="entry name" value="C2 domain (Calcium/lipid-binding domain, CaLB)"/>
    <property type="match status" value="2"/>
</dbReference>
<dbReference type="InterPro" id="IPR001565">
    <property type="entry name" value="Synaptotagmin"/>
</dbReference>
<dbReference type="PRINTS" id="PR00360">
    <property type="entry name" value="C2DOMAIN"/>
</dbReference>
<dbReference type="InterPro" id="IPR011011">
    <property type="entry name" value="Znf_FYVE_PHD"/>
</dbReference>
<feature type="compositionally biased region" description="Basic and acidic residues" evidence="2">
    <location>
        <begin position="794"/>
        <end position="804"/>
    </location>
</feature>
<feature type="compositionally biased region" description="Basic and acidic residues" evidence="2">
    <location>
        <begin position="956"/>
        <end position="965"/>
    </location>
</feature>
<feature type="compositionally biased region" description="Low complexity" evidence="2">
    <location>
        <begin position="1439"/>
        <end position="1454"/>
    </location>
</feature>
<feature type="compositionally biased region" description="Basic and acidic residues" evidence="2">
    <location>
        <begin position="435"/>
        <end position="448"/>
    </location>
</feature>
<evidence type="ECO:0000256" key="1">
    <source>
        <dbReference type="ARBA" id="ARBA00022737"/>
    </source>
</evidence>
<feature type="compositionally biased region" description="Basic and acidic residues" evidence="2">
    <location>
        <begin position="978"/>
        <end position="1058"/>
    </location>
</feature>
<dbReference type="PANTHER" id="PTHR14113">
    <property type="entry name" value="PICCOLO/BASSOON"/>
    <property type="match status" value="1"/>
</dbReference>
<feature type="region of interest" description="Disordered" evidence="2">
    <location>
        <begin position="2002"/>
        <end position="2023"/>
    </location>
</feature>
<feature type="compositionally biased region" description="Basic and acidic residues" evidence="2">
    <location>
        <begin position="840"/>
        <end position="864"/>
    </location>
</feature>
<accession>A0A8J9ZXX4</accession>
<sequence length="2532" mass="282597">MWLRKARDYLMGSDTEDEATTPPPQPPKREVTTPQSGGKVSPGSMKAFPFPPTPIAEPPEADLSHLTEEERAQIEAVLARAKELQEKEEQRVRELEEDFTTLAETVVQQAATKAPTPETAQKLCPICHTTELPAVSGSERGASGAEGRVCYDCERVVCVACGSMSPSSVKKGEEWLCQMCQKRRHLVLSSGAWYQSHKPTSPSHSGVNFTRSSSIEADPSATQLAAGDDEKGPKLERNWSLTEDILQGFRDLLGTGDIFPELDEPESLQANQQQSHEELVKADEEAQHYLPPVLFDKPKTPTVQKPPLSEQTHDAKATSNTVPTSSEKSNNSSTTKADKTAGGKIAIILGDETVNTSANKDNSVACTETPTVTSEEKTTLVDEAVETNAAHQLKQSEHIHERPTSLILQKEVTNSSEYRGGQAKVMEMDQDDQEQGAKKEHAKADRMRSPLGAGVIHGAVGPGQKGLSKEQRQELIHKHTVERVAPGGKHQKTTKTRTHGSNVQELKEYLSGSPKPTKKAAQRQERKEKVVKSLKDPKSLTLDLSQAKKTKDIAATATAPAPAPAPAPQQEPPPEQPSQPQRVAIGVSPTEATETSKTEEDQTKEKQWYEADEYVKSAKAQEDLRKELQSLRREPAASLALAIVEKRDMASQEKMPDGVEEDIDERDTPSSADSDSDDSKTSLKKSKARSNLSAILSPIDDKDAPPEDDLEEDDDRPKSKAEQQAELRAIRRQRPRTPPGSCLSPIEDFSPPYEHAKPILSVSTTPPYHSRLPQEIPKIIVTQRVSPEQSPPEKLQEEFREDKNTSTSSTVVTASPVPTTQTEKSKKSENNNAKKVLKSKKTESTEKEKQPSHYVFDRPERDSQRTIMVKSKSGDFPRSTVEMSSTQSRTESQSAKPDTSGASEPSSVGITSPTQMSSAAHAKGYSSDSDASRPHRVRRRLPDLPPGATPSLPKTGPEKQRERQAAIESLQQKRKQERIKMETTDSTKAAERSTDRMTERSTEQPVERTAERPVERTAERTVERTAERTVERTAERTVERTADRTTDRSTERKKMMDLEMARKQVEKARLRAKLRAEGKLHLDSILSPPDDRGFYSDSEVSRTRALSAERDAAAATSDQEKSGIKDKTPKQADSYSLKSGWTYQPASAKAENKSSLRDSEATREVSAARLEDVAAENAAVPSRGRRERREMRDDVTHDSRRSSRSSSPELPEDESYKAMMEKRINYETVTDISEIIKEIETDANRLFGLDELDSAEPSSTQSRKGTSFPAQRRVPSLHDLLDDSSFPDEKQEKTSSAKDLADELEQSEEFKTLRKQLSESGSKITSPPVDSPRQVASVESLRREERKQKPAVTDAGGLKHTIAPPSTTPSMPKKKHRRQGSDPLSRFSPIRETPGNAELHSSNSHDGFGRVYSLDPLGENARTIAEAGSSMTLPRTREASQSSLAQSRSPSQRSIIGNETMSQIEKAMHRRGSTSGDDDGKKSRIRYEILLEGKYKQVESVDKERLVQASTSLDRGVSKSAWHVGSLESIPGRNSSGHMRRGPRQMYASTSRLYSTVRKPTDLNIRADSLPRRSRSRDYKDDSPVSPVGPPGSAPISIPPRRSRRGDLPVGSAAMAHSFPDHEMFGRGRGYDDRQPFSDDETYTGTFRLHDSVAQLSRDVWNEMDEDDQPFMERLEEGGVTILEQHRKRKAQRPTSMYEFPTRKYYLSRDPKDRSVQGNGLGLRVVGGKEIPGGRGEIGAYVARIYPGGVAEQVEGLFEGAQVLEWNGAKLTGKTYEEVLKIVSVSNGEIEIVIRSDFNMLSDTQHQSAADRKRSGFAPSPILPASPAMARQAPRKLPSKEASKETDITGEIELQMRYDETTKDLIININRARNLAAKDINGFSDPFVKVYLLPGRNAENKRRTKYIPKTLNPEWNQTVIYKGITKEQLKSKTVEFTVWDYDRFTPNDFLGEVLIDLSDASFLDNQPHWFTLYEHDENNSAELPKPKTLSPLTPSKAFHTHQGKQVDLQKSRSHQSLITAADEEEYEKARRRYYKAQSLTNIHQDEATYRYRRTRSSLGEELTSDRRLSLQHGYGVSLPFREVSPSRRLIQQHHQQQHQQQAERRRAPVGAHSTQGPPPGARTRSRSRSPANHQGQQPPPPGNQMPSVMSDSPLTYRKRFVNERHQPSSLARNHVSSSDTSIVQMRESPQMNLLGEDESSHSEPATPRSAAERDRKVPSFHGKHDRDDLRKQVARKKLDSLGSSASSNGSLSSLQSGESSSTGYSGGAPPSGWPGRQNLSGMGRHPPQEDMQRHHINNQRREVSPTTEEVDEMFNSTTRLERMPSPRPTEQEGRKSPQYQTWDTIEQQVDSEGNRMMSSPKHTMFSQMAVGELGPGQLMDPGSMGNPEVTAEVRLNLRTEIHEQGEMLMVHIVNVQNITYRFKSDDYLPDLYVKCYLVVGNRKVAKKKTRTCKSDREPEFNEMLKFDLEFGKSILQVNLLEDGGKFGRNTLIGETLIWLDNVNLQHGVKAWYKLMLQPMPRVSPDRLRASER</sequence>
<feature type="region of interest" description="Disordered" evidence="2">
    <location>
        <begin position="2087"/>
        <end position="2151"/>
    </location>
</feature>
<feature type="domain" description="C2" evidence="3">
    <location>
        <begin position="2389"/>
        <end position="2512"/>
    </location>
</feature>
<feature type="compositionally biased region" description="Low complexity" evidence="2">
    <location>
        <begin position="805"/>
        <end position="822"/>
    </location>
</feature>
<feature type="compositionally biased region" description="Basic and acidic residues" evidence="2">
    <location>
        <begin position="522"/>
        <end position="538"/>
    </location>
</feature>
<dbReference type="Pfam" id="PF00595">
    <property type="entry name" value="PDZ"/>
    <property type="match status" value="1"/>
</dbReference>
<feature type="region of interest" description="Disordered" evidence="2">
    <location>
        <begin position="1"/>
        <end position="70"/>
    </location>
</feature>